<dbReference type="EMBL" id="PVXO01000034">
    <property type="protein sequence ID" value="PRR78911.1"/>
    <property type="molecule type" value="Genomic_DNA"/>
</dbReference>
<evidence type="ECO:0000259" key="1">
    <source>
        <dbReference type="Pfam" id="PF14344"/>
    </source>
</evidence>
<dbReference type="Pfam" id="PF14344">
    <property type="entry name" value="DUF4397"/>
    <property type="match status" value="2"/>
</dbReference>
<accession>A0A2T0B4T5</accession>
<keyword evidence="3" id="KW-1185">Reference proteome</keyword>
<protein>
    <recommendedName>
        <fullName evidence="1">DUF4397 domain-containing protein</fullName>
    </recommendedName>
</protein>
<proteinExistence type="predicted"/>
<evidence type="ECO:0000313" key="2">
    <source>
        <dbReference type="EMBL" id="PRR78911.1"/>
    </source>
</evidence>
<dbReference type="InterPro" id="IPR025510">
    <property type="entry name" value="DUF4397"/>
</dbReference>
<dbReference type="Proteomes" id="UP000239706">
    <property type="component" value="Unassembled WGS sequence"/>
</dbReference>
<name>A0A2T0B4T5_9CLOT</name>
<dbReference type="OrthoDB" id="9783299at2"/>
<reference evidence="2 3" key="1">
    <citation type="submission" date="2018-03" db="EMBL/GenBank/DDBJ databases">
        <title>Genome sequence of Clostridium liquoris DSM 100320.</title>
        <authorList>
            <person name="Poehlein A."/>
            <person name="Daniel R."/>
        </authorList>
    </citation>
    <scope>NUCLEOTIDE SEQUENCE [LARGE SCALE GENOMIC DNA]</scope>
    <source>
        <strain evidence="2 3">DSM 100320</strain>
    </source>
</reference>
<comment type="caution">
    <text evidence="2">The sequence shown here is derived from an EMBL/GenBank/DDBJ whole genome shotgun (WGS) entry which is preliminary data.</text>
</comment>
<feature type="domain" description="DUF4397" evidence="1">
    <location>
        <begin position="142"/>
        <end position="206"/>
    </location>
</feature>
<gene>
    <name evidence="2" type="ORF">CLLI_12500</name>
</gene>
<organism evidence="2 3">
    <name type="scientific">Clostridium liquoris</name>
    <dbReference type="NCBI Taxonomy" id="1289519"/>
    <lineage>
        <taxon>Bacteria</taxon>
        <taxon>Bacillati</taxon>
        <taxon>Bacillota</taxon>
        <taxon>Clostridia</taxon>
        <taxon>Eubacteriales</taxon>
        <taxon>Clostridiaceae</taxon>
        <taxon>Clostridium</taxon>
    </lineage>
</organism>
<dbReference type="RefSeq" id="WP_106063368.1">
    <property type="nucleotide sequence ID" value="NZ_PVXO01000034.1"/>
</dbReference>
<feature type="domain" description="DUF4397" evidence="1">
    <location>
        <begin position="20"/>
        <end position="134"/>
    </location>
</feature>
<dbReference type="AlphaFoldDB" id="A0A2T0B4T5"/>
<sequence length="217" mass="23790">MFFCPLFTPTLFRVNPPITYIRFLHAIPSALNIDIYLNDRLMASNLSFKKFTEYSPIAPGYYTLKIFVSGKTSNPIIDTSFFATPNNIFTAAAAGNLNNIHLKLIEDIPMTIVPGTTMIRFIHLSPDTPTVNVALTSREGIIFNNVSFGEVTNYQQVSPGHYGIQITAAHSGSVILIVPSTPFGPNKFYSIYAVGLSAGNPPLQVLLPLDGNSYLKV</sequence>
<evidence type="ECO:0000313" key="3">
    <source>
        <dbReference type="Proteomes" id="UP000239706"/>
    </source>
</evidence>